<keyword evidence="4" id="KW-1185">Reference proteome</keyword>
<dbReference type="InterPro" id="IPR001623">
    <property type="entry name" value="DnaJ_domain"/>
</dbReference>
<dbReference type="InterPro" id="IPR044713">
    <property type="entry name" value="DNJA1/2-like"/>
</dbReference>
<feature type="compositionally biased region" description="Polar residues" evidence="1">
    <location>
        <begin position="142"/>
        <end position="156"/>
    </location>
</feature>
<dbReference type="PROSITE" id="PS50076">
    <property type="entry name" value="DNAJ_2"/>
    <property type="match status" value="1"/>
</dbReference>
<feature type="compositionally biased region" description="Pro residues" evidence="1">
    <location>
        <begin position="394"/>
        <end position="405"/>
    </location>
</feature>
<evidence type="ECO:0000259" key="2">
    <source>
        <dbReference type="PROSITE" id="PS50076"/>
    </source>
</evidence>
<gene>
    <name evidence="3" type="ORF">EW146_g2227</name>
</gene>
<accession>A0A4V3XFU1</accession>
<feature type="compositionally biased region" description="Basic and acidic residues" evidence="1">
    <location>
        <begin position="108"/>
        <end position="123"/>
    </location>
</feature>
<dbReference type="AlphaFoldDB" id="A0A4V3XFU1"/>
<feature type="domain" description="J" evidence="2">
    <location>
        <begin position="12"/>
        <end position="108"/>
    </location>
</feature>
<dbReference type="GO" id="GO:0030544">
    <property type="term" value="F:Hsp70 protein binding"/>
    <property type="evidence" value="ECO:0007669"/>
    <property type="project" value="InterPro"/>
</dbReference>
<dbReference type="PANTHER" id="PTHR43888">
    <property type="entry name" value="DNAJ-LIKE-2, ISOFORM A-RELATED"/>
    <property type="match status" value="1"/>
</dbReference>
<dbReference type="Pfam" id="PF00226">
    <property type="entry name" value="DnaJ"/>
    <property type="match status" value="1"/>
</dbReference>
<feature type="compositionally biased region" description="Basic residues" evidence="1">
    <location>
        <begin position="409"/>
        <end position="423"/>
    </location>
</feature>
<dbReference type="SUPFAM" id="SSF46565">
    <property type="entry name" value="Chaperone J-domain"/>
    <property type="match status" value="1"/>
</dbReference>
<dbReference type="EMBL" id="SGPL01000063">
    <property type="protein sequence ID" value="THH18813.1"/>
    <property type="molecule type" value="Genomic_DNA"/>
</dbReference>
<dbReference type="OrthoDB" id="10250354at2759"/>
<dbReference type="Proteomes" id="UP000310158">
    <property type="component" value="Unassembled WGS sequence"/>
</dbReference>
<feature type="compositionally biased region" description="Basic residues" evidence="1">
    <location>
        <begin position="98"/>
        <end position="107"/>
    </location>
</feature>
<feature type="compositionally biased region" description="Basic and acidic residues" evidence="1">
    <location>
        <begin position="196"/>
        <end position="207"/>
    </location>
</feature>
<reference evidence="3 4" key="1">
    <citation type="submission" date="2019-02" db="EMBL/GenBank/DDBJ databases">
        <title>Genome sequencing of the rare red list fungi Bondarzewia mesenterica.</title>
        <authorList>
            <person name="Buettner E."/>
            <person name="Kellner H."/>
        </authorList>
    </citation>
    <scope>NUCLEOTIDE SEQUENCE [LARGE SCALE GENOMIC DNA]</scope>
    <source>
        <strain evidence="3 4">DSM 108281</strain>
    </source>
</reference>
<feature type="region of interest" description="Disordered" evidence="1">
    <location>
        <begin position="389"/>
        <end position="430"/>
    </location>
</feature>
<feature type="compositionally biased region" description="Basic residues" evidence="1">
    <location>
        <begin position="239"/>
        <end position="248"/>
    </location>
</feature>
<name>A0A4V3XFU1_9AGAM</name>
<sequence>MPVPTYATTMDDAFSVLGLADDASAEEIKLAYKKMALKWHPDRHLDDKDTATQHFIEIHDAYRRLTEPSYSPSSEPAPNKSPGPKHAKMSTEGQPPPKKTRHKKKRYGKEDSTKSPESKHENMTEGPSASRKSPRPAHATMTGEQSRPENQGTSPFDPTHDEGDPQKSPGQRHTAMPRDTRSKKSPGPRFATVPDEEAHPSREKKSSQEPQRASISADGRTQRSPGPRHSTMPHEHDHRSKKSTRPRHATTSTDSQSKKFPGPHHTPLFPDRRFETSPRPRFATMPGNMPSAEKEVTWTALCYLTQRTLTLSLENHRALGMRLYPVSTTHSRQGFHHDNILKPLLRVRDILTGTHTRLAKLPRTRMLDTAPILALASDSESKDYVHVDLSDIPLTPPPDQSPPPSGSSRHIHASQHKHHHSHRSRGDHAHAGGRMKEWLFPLDVTLEELYHGTTQRLQIARPDALPHTHTRSHHDPHTTDTVDVVLPPGTLPGTRFPVVLSERRITFVINELPHTHFNRIPSHASLYSYDFYDPMTTINDSPNTSPHLAMCVELPYSLLQDAEYGMGEPNIPTPPGSISVQGPSGAMLNILLPSNVVEASDGTYLRGQGMPIYDGAQGKVVGYGDLFIRWDLFIPGHEKRESKWNSIKKAMQFTI</sequence>
<evidence type="ECO:0000256" key="1">
    <source>
        <dbReference type="SAM" id="MobiDB-lite"/>
    </source>
</evidence>
<dbReference type="SMART" id="SM00271">
    <property type="entry name" value="DnaJ"/>
    <property type="match status" value="1"/>
</dbReference>
<protein>
    <recommendedName>
        <fullName evidence="2">J domain-containing protein</fullName>
    </recommendedName>
</protein>
<evidence type="ECO:0000313" key="4">
    <source>
        <dbReference type="Proteomes" id="UP000310158"/>
    </source>
</evidence>
<dbReference type="GO" id="GO:0006457">
    <property type="term" value="P:protein folding"/>
    <property type="evidence" value="ECO:0007669"/>
    <property type="project" value="InterPro"/>
</dbReference>
<dbReference type="Gene3D" id="1.10.287.110">
    <property type="entry name" value="DnaJ domain"/>
    <property type="match status" value="1"/>
</dbReference>
<dbReference type="InterPro" id="IPR036869">
    <property type="entry name" value="J_dom_sf"/>
</dbReference>
<feature type="region of interest" description="Disordered" evidence="1">
    <location>
        <begin position="66"/>
        <end position="277"/>
    </location>
</feature>
<evidence type="ECO:0000313" key="3">
    <source>
        <dbReference type="EMBL" id="THH18813.1"/>
    </source>
</evidence>
<organism evidence="3 4">
    <name type="scientific">Bondarzewia mesenterica</name>
    <dbReference type="NCBI Taxonomy" id="1095465"/>
    <lineage>
        <taxon>Eukaryota</taxon>
        <taxon>Fungi</taxon>
        <taxon>Dikarya</taxon>
        <taxon>Basidiomycota</taxon>
        <taxon>Agaricomycotina</taxon>
        <taxon>Agaricomycetes</taxon>
        <taxon>Russulales</taxon>
        <taxon>Bondarzewiaceae</taxon>
        <taxon>Bondarzewia</taxon>
    </lineage>
</organism>
<dbReference type="PRINTS" id="PR00625">
    <property type="entry name" value="JDOMAIN"/>
</dbReference>
<feature type="compositionally biased region" description="Low complexity" evidence="1">
    <location>
        <begin position="67"/>
        <end position="78"/>
    </location>
</feature>
<dbReference type="CDD" id="cd06257">
    <property type="entry name" value="DnaJ"/>
    <property type="match status" value="1"/>
</dbReference>
<proteinExistence type="predicted"/>
<comment type="caution">
    <text evidence="3">The sequence shown here is derived from an EMBL/GenBank/DDBJ whole genome shotgun (WGS) entry which is preliminary data.</text>
</comment>
<dbReference type="Gene3D" id="2.60.260.20">
    <property type="entry name" value="Urease metallochaperone UreE, N-terminal domain"/>
    <property type="match status" value="2"/>
</dbReference>